<organism evidence="3 4">
    <name type="scientific">Aurantiacibacter flavus</name>
    <dbReference type="NCBI Taxonomy" id="3145232"/>
    <lineage>
        <taxon>Bacteria</taxon>
        <taxon>Pseudomonadati</taxon>
        <taxon>Pseudomonadota</taxon>
        <taxon>Alphaproteobacteria</taxon>
        <taxon>Sphingomonadales</taxon>
        <taxon>Erythrobacteraceae</taxon>
        <taxon>Aurantiacibacter</taxon>
    </lineage>
</organism>
<evidence type="ECO:0000256" key="1">
    <source>
        <dbReference type="SAM" id="Phobius"/>
    </source>
</evidence>
<keyword evidence="1" id="KW-0812">Transmembrane</keyword>
<gene>
    <name evidence="3" type="ORF">ABDJ38_02050</name>
</gene>
<protein>
    <submittedName>
        <fullName evidence="3">Uncharacterized protein</fullName>
    </submittedName>
</protein>
<feature type="transmembrane region" description="Helical" evidence="1">
    <location>
        <begin position="47"/>
        <end position="66"/>
    </location>
</feature>
<keyword evidence="1" id="KW-0472">Membrane</keyword>
<accession>A0ABV0CSU9</accession>
<feature type="signal peptide" evidence="2">
    <location>
        <begin position="1"/>
        <end position="31"/>
    </location>
</feature>
<proteinExistence type="predicted"/>
<feature type="chain" id="PRO_5045098999" evidence="2">
    <location>
        <begin position="32"/>
        <end position="186"/>
    </location>
</feature>
<keyword evidence="2" id="KW-0732">Signal</keyword>
<keyword evidence="1" id="KW-1133">Transmembrane helix</keyword>
<comment type="caution">
    <text evidence="3">The sequence shown here is derived from an EMBL/GenBank/DDBJ whole genome shotgun (WGS) entry which is preliminary data.</text>
</comment>
<dbReference type="EMBL" id="JBDLBR010000001">
    <property type="protein sequence ID" value="MEN7535953.1"/>
    <property type="molecule type" value="Genomic_DNA"/>
</dbReference>
<evidence type="ECO:0000313" key="3">
    <source>
        <dbReference type="EMBL" id="MEN7535953.1"/>
    </source>
</evidence>
<evidence type="ECO:0000256" key="2">
    <source>
        <dbReference type="SAM" id="SignalP"/>
    </source>
</evidence>
<dbReference type="RefSeq" id="WP_346783409.1">
    <property type="nucleotide sequence ID" value="NZ_JBDLBR010000001.1"/>
</dbReference>
<sequence length="186" mass="21116">MTAISKALAKGTIATVAAGAMAMAAASPAAAQERYRHHDRDRGGLSTGEIIAGVAVLGGLAAVLASSRNNRDRDYRYDDRYDQRRGWNDYQRNADRAIDQCVRAAERRARRWSGNRAEVTDIRDIDRRRGGFEIKGRIAVREDYRGRGWDRARYRGRNDRWDDGRFTCRVRNGRVVDVDFRGIRGL</sequence>
<evidence type="ECO:0000313" key="4">
    <source>
        <dbReference type="Proteomes" id="UP001484535"/>
    </source>
</evidence>
<keyword evidence="4" id="KW-1185">Reference proteome</keyword>
<dbReference type="Proteomes" id="UP001484535">
    <property type="component" value="Unassembled WGS sequence"/>
</dbReference>
<name>A0ABV0CSU9_9SPHN</name>
<reference evidence="3 4" key="1">
    <citation type="submission" date="2024-05" db="EMBL/GenBank/DDBJ databases">
        <authorList>
            <person name="Park S."/>
        </authorList>
    </citation>
    <scope>NUCLEOTIDE SEQUENCE [LARGE SCALE GENOMIC DNA]</scope>
    <source>
        <strain evidence="3 4">DGU5</strain>
    </source>
</reference>